<protein>
    <submittedName>
        <fullName evidence="2">Uncharacterized protein</fullName>
    </submittedName>
</protein>
<organism evidence="2">
    <name type="scientific">Schizaphis graminum</name>
    <name type="common">Green bug aphid</name>
    <dbReference type="NCBI Taxonomy" id="13262"/>
    <lineage>
        <taxon>Eukaryota</taxon>
        <taxon>Metazoa</taxon>
        <taxon>Ecdysozoa</taxon>
        <taxon>Arthropoda</taxon>
        <taxon>Hexapoda</taxon>
        <taxon>Insecta</taxon>
        <taxon>Pterygota</taxon>
        <taxon>Neoptera</taxon>
        <taxon>Paraneoptera</taxon>
        <taxon>Hemiptera</taxon>
        <taxon>Sternorrhyncha</taxon>
        <taxon>Aphidomorpha</taxon>
        <taxon>Aphidoidea</taxon>
        <taxon>Aphididae</taxon>
        <taxon>Aphidini</taxon>
        <taxon>Schizaphis</taxon>
    </lineage>
</organism>
<name>A0A2S2NEP5_SCHGA</name>
<proteinExistence type="predicted"/>
<dbReference type="EMBL" id="GGMR01002996">
    <property type="protein sequence ID" value="MBY15615.1"/>
    <property type="molecule type" value="Transcribed_RNA"/>
</dbReference>
<feature type="region of interest" description="Disordered" evidence="1">
    <location>
        <begin position="1"/>
        <end position="22"/>
    </location>
</feature>
<gene>
    <name evidence="2" type="ORF">g.102304</name>
</gene>
<sequence>MNEADEAVKNRNHYIPKNQLSSETGVRTAESLTVREDYAAMSTGIQLRDDSGESSHFYFDHAVDPHYCTTMIFVRFAAKYELDFHIGHCTQLYSLDGKMSLSLRAQRQYIVELSV</sequence>
<accession>A0A2S2NEP5</accession>
<evidence type="ECO:0000313" key="2">
    <source>
        <dbReference type="EMBL" id="MBY15615.1"/>
    </source>
</evidence>
<reference evidence="2" key="1">
    <citation type="submission" date="2018-04" db="EMBL/GenBank/DDBJ databases">
        <title>Transcriptome of Schizaphis graminum biotype I.</title>
        <authorList>
            <person name="Scully E.D."/>
            <person name="Geib S.M."/>
            <person name="Palmer N.A."/>
            <person name="Koch K."/>
            <person name="Bradshaw J."/>
            <person name="Heng-Moss T."/>
            <person name="Sarath G."/>
        </authorList>
    </citation>
    <scope>NUCLEOTIDE SEQUENCE</scope>
</reference>
<evidence type="ECO:0000256" key="1">
    <source>
        <dbReference type="SAM" id="MobiDB-lite"/>
    </source>
</evidence>
<dbReference type="AlphaFoldDB" id="A0A2S2NEP5"/>